<evidence type="ECO:0000313" key="3">
    <source>
        <dbReference type="Proteomes" id="UP000006334"/>
    </source>
</evidence>
<evidence type="ECO:0000256" key="1">
    <source>
        <dbReference type="SAM" id="SignalP"/>
    </source>
</evidence>
<protein>
    <submittedName>
        <fullName evidence="2">Uncharacterized protein</fullName>
    </submittedName>
</protein>
<dbReference type="STRING" id="1127673.GLIP_3099"/>
<keyword evidence="1" id="KW-0732">Signal</keyword>
<organism evidence="2 3">
    <name type="scientific">Aliiglaciecola lipolytica E3</name>
    <dbReference type="NCBI Taxonomy" id="1127673"/>
    <lineage>
        <taxon>Bacteria</taxon>
        <taxon>Pseudomonadati</taxon>
        <taxon>Pseudomonadota</taxon>
        <taxon>Gammaproteobacteria</taxon>
        <taxon>Alteromonadales</taxon>
        <taxon>Alteromonadaceae</taxon>
        <taxon>Aliiglaciecola</taxon>
    </lineage>
</organism>
<dbReference type="OrthoDB" id="6387296at2"/>
<reference evidence="2 3" key="1">
    <citation type="journal article" date="2017" name="Antonie Van Leeuwenhoek">
        <title>Rhizobium rhizosphaerae sp. nov., a novel species isolated from rice rhizosphere.</title>
        <authorList>
            <person name="Zhao J.J."/>
            <person name="Zhang J."/>
            <person name="Zhang R.J."/>
            <person name="Zhang C.W."/>
            <person name="Yin H.Q."/>
            <person name="Zhang X.X."/>
        </authorList>
    </citation>
    <scope>NUCLEOTIDE SEQUENCE [LARGE SCALE GENOMIC DNA]</scope>
    <source>
        <strain evidence="2 3">E3</strain>
    </source>
</reference>
<dbReference type="Proteomes" id="UP000006334">
    <property type="component" value="Unassembled WGS sequence"/>
</dbReference>
<dbReference type="RefSeq" id="WP_008845525.1">
    <property type="nucleotide sequence ID" value="NZ_BAEN01000059.1"/>
</dbReference>
<accession>K6YWW0</accession>
<dbReference type="AlphaFoldDB" id="K6YWW0"/>
<comment type="caution">
    <text evidence="2">The sequence shown here is derived from an EMBL/GenBank/DDBJ whole genome shotgun (WGS) entry which is preliminary data.</text>
</comment>
<sequence length="114" mass="13168">MKKLIVSLTVVAAILSSAVVIGQTEQTEQTKMTDHDPVSEVLETFAQKLQEVDRTVKDRNSRLRLERALYYYQSSIQFHQSNWNRQALDHARRGLRLLELSQQQNSLDVQIASR</sequence>
<keyword evidence="3" id="KW-1185">Reference proteome</keyword>
<dbReference type="EMBL" id="BAEN01000059">
    <property type="protein sequence ID" value="GAC15720.1"/>
    <property type="molecule type" value="Genomic_DNA"/>
</dbReference>
<evidence type="ECO:0000313" key="2">
    <source>
        <dbReference type="EMBL" id="GAC15720.1"/>
    </source>
</evidence>
<feature type="chain" id="PRO_5003900417" evidence="1">
    <location>
        <begin position="23"/>
        <end position="114"/>
    </location>
</feature>
<feature type="signal peptide" evidence="1">
    <location>
        <begin position="1"/>
        <end position="22"/>
    </location>
</feature>
<proteinExistence type="predicted"/>
<gene>
    <name evidence="2" type="ORF">GLIP_3099</name>
</gene>
<name>K6YWW0_9ALTE</name>